<accession>A0A8E1ZYP3</accession>
<dbReference type="GO" id="GO:0016020">
    <property type="term" value="C:membrane"/>
    <property type="evidence" value="ECO:0007669"/>
    <property type="project" value="UniProtKB-SubCell"/>
</dbReference>
<organism evidence="7 8">
    <name type="scientific">Macellibacteroides fermentans</name>
    <dbReference type="NCBI Taxonomy" id="879969"/>
    <lineage>
        <taxon>Bacteria</taxon>
        <taxon>Pseudomonadati</taxon>
        <taxon>Bacteroidota</taxon>
        <taxon>Bacteroidia</taxon>
        <taxon>Bacteroidales</taxon>
        <taxon>Porphyromonadaceae</taxon>
        <taxon>Macellibacteroides</taxon>
    </lineage>
</organism>
<feature type="transmembrane region" description="Helical" evidence="5">
    <location>
        <begin position="149"/>
        <end position="171"/>
    </location>
</feature>
<comment type="caution">
    <text evidence="7">The sequence shown here is derived from an EMBL/GenBank/DDBJ whole genome shotgun (WGS) entry which is preliminary data.</text>
</comment>
<dbReference type="Proteomes" id="UP000574332">
    <property type="component" value="Unassembled WGS sequence"/>
</dbReference>
<dbReference type="AlphaFoldDB" id="A0A8E1ZYP3"/>
<feature type="domain" description="O-antigen ligase-related" evidence="6">
    <location>
        <begin position="186"/>
        <end position="339"/>
    </location>
</feature>
<evidence type="ECO:0000256" key="3">
    <source>
        <dbReference type="ARBA" id="ARBA00022989"/>
    </source>
</evidence>
<protein>
    <recommendedName>
        <fullName evidence="6">O-antigen ligase-related domain-containing protein</fullName>
    </recommendedName>
</protein>
<evidence type="ECO:0000256" key="2">
    <source>
        <dbReference type="ARBA" id="ARBA00022692"/>
    </source>
</evidence>
<feature type="transmembrane region" description="Helical" evidence="5">
    <location>
        <begin position="356"/>
        <end position="381"/>
    </location>
</feature>
<feature type="transmembrane region" description="Helical" evidence="5">
    <location>
        <begin position="60"/>
        <end position="90"/>
    </location>
</feature>
<feature type="transmembrane region" description="Helical" evidence="5">
    <location>
        <begin position="5"/>
        <end position="24"/>
    </location>
</feature>
<keyword evidence="8" id="KW-1185">Reference proteome</keyword>
<name>A0A8E1ZYP3_9PORP</name>
<keyword evidence="3 5" id="KW-1133">Transmembrane helix</keyword>
<reference evidence="7 8" key="1">
    <citation type="submission" date="2020-07" db="EMBL/GenBank/DDBJ databases">
        <title>Genomic Encyclopedia of Type Strains, Phase IV (KMG-IV): sequencing the most valuable type-strain genomes for metagenomic binning, comparative biology and taxonomic classification.</title>
        <authorList>
            <person name="Goeker M."/>
        </authorList>
    </citation>
    <scope>NUCLEOTIDE SEQUENCE [LARGE SCALE GENOMIC DNA]</scope>
    <source>
        <strain evidence="7 8">DSM 23697</strain>
    </source>
</reference>
<feature type="transmembrane region" description="Helical" evidence="5">
    <location>
        <begin position="322"/>
        <end position="344"/>
    </location>
</feature>
<proteinExistence type="predicted"/>
<dbReference type="RefSeq" id="WP_179400232.1">
    <property type="nucleotide sequence ID" value="NZ_JACCCY010000004.1"/>
</dbReference>
<feature type="transmembrane region" description="Helical" evidence="5">
    <location>
        <begin position="226"/>
        <end position="246"/>
    </location>
</feature>
<evidence type="ECO:0000256" key="4">
    <source>
        <dbReference type="ARBA" id="ARBA00023136"/>
    </source>
</evidence>
<gene>
    <name evidence="7" type="ORF">F5613_002971</name>
</gene>
<evidence type="ECO:0000313" key="8">
    <source>
        <dbReference type="Proteomes" id="UP000574332"/>
    </source>
</evidence>
<evidence type="ECO:0000259" key="6">
    <source>
        <dbReference type="Pfam" id="PF04932"/>
    </source>
</evidence>
<feature type="transmembrane region" description="Helical" evidence="5">
    <location>
        <begin position="183"/>
        <end position="214"/>
    </location>
</feature>
<evidence type="ECO:0000256" key="1">
    <source>
        <dbReference type="ARBA" id="ARBA00004141"/>
    </source>
</evidence>
<evidence type="ECO:0000313" key="7">
    <source>
        <dbReference type="EMBL" id="NYI50809.1"/>
    </source>
</evidence>
<keyword evidence="2 5" id="KW-0812">Transmembrane</keyword>
<comment type="subcellular location">
    <subcellularLocation>
        <location evidence="1">Membrane</location>
        <topology evidence="1">Multi-pass membrane protein</topology>
    </subcellularLocation>
</comment>
<evidence type="ECO:0000256" key="5">
    <source>
        <dbReference type="SAM" id="Phobius"/>
    </source>
</evidence>
<dbReference type="EMBL" id="JACCCY010000004">
    <property type="protein sequence ID" value="NYI50809.1"/>
    <property type="molecule type" value="Genomic_DNA"/>
</dbReference>
<dbReference type="InterPro" id="IPR007016">
    <property type="entry name" value="O-antigen_ligase-rel_domated"/>
</dbReference>
<sequence length="396" mass="44775">MKAKLIISNIAFIVALFFMIGGGIYSIPGFILIAAYLILLTFFFTKYVKRSFLNKHSALLYLFLFYVLLTSGFDINTCISLFTTFLACILLPVKQEIIGNNAKYVKIEKLFFFITIGIMMYYCYKSLLLLNENPMALRLLISEEKDDTIVVGGGYALPYSMSLLCPFLLYGSQRIGEKLYKCAIYIVIAAGTLLVLRSLYTTALMIIFFGYLLVAMKKISAKNRALVLLFGVIVLFSFIQLLPHIANYFLNQDSNVVGRRLTEINNIINSTSGGDDDGDFTSRIKLTMSSIMTFLDNPIFGVGPSVHYDYFEMEKIGIGSHAQWFDIFAIYGIFALLLVSFLINAAKKISNNNYSLILFIILGFLNPVFSFTIVFTAFYIAPLLNFLWPANKHYDE</sequence>
<dbReference type="Pfam" id="PF04932">
    <property type="entry name" value="Wzy_C"/>
    <property type="match status" value="1"/>
</dbReference>
<keyword evidence="4 5" id="KW-0472">Membrane</keyword>
<feature type="transmembrane region" description="Helical" evidence="5">
    <location>
        <begin position="110"/>
        <end position="128"/>
    </location>
</feature>